<gene>
    <name evidence="2" type="ORF">B0T17DRAFT_124732</name>
</gene>
<organism evidence="2 3">
    <name type="scientific">Bombardia bombarda</name>
    <dbReference type="NCBI Taxonomy" id="252184"/>
    <lineage>
        <taxon>Eukaryota</taxon>
        <taxon>Fungi</taxon>
        <taxon>Dikarya</taxon>
        <taxon>Ascomycota</taxon>
        <taxon>Pezizomycotina</taxon>
        <taxon>Sordariomycetes</taxon>
        <taxon>Sordariomycetidae</taxon>
        <taxon>Sordariales</taxon>
        <taxon>Lasiosphaeriaceae</taxon>
        <taxon>Bombardia</taxon>
    </lineage>
</organism>
<accession>A0AA39W3Y1</accession>
<keyword evidence="1" id="KW-0812">Transmembrane</keyword>
<dbReference type="Proteomes" id="UP001174934">
    <property type="component" value="Unassembled WGS sequence"/>
</dbReference>
<feature type="transmembrane region" description="Helical" evidence="1">
    <location>
        <begin position="47"/>
        <end position="69"/>
    </location>
</feature>
<feature type="transmembrane region" description="Helical" evidence="1">
    <location>
        <begin position="89"/>
        <end position="109"/>
    </location>
</feature>
<keyword evidence="1" id="KW-1133">Transmembrane helix</keyword>
<proteinExistence type="predicted"/>
<protein>
    <submittedName>
        <fullName evidence="2">Uncharacterized protein</fullName>
    </submittedName>
</protein>
<evidence type="ECO:0000256" key="1">
    <source>
        <dbReference type="SAM" id="Phobius"/>
    </source>
</evidence>
<name>A0AA39W3Y1_9PEZI</name>
<keyword evidence="3" id="KW-1185">Reference proteome</keyword>
<dbReference type="EMBL" id="JAULSR010000011">
    <property type="protein sequence ID" value="KAK0609999.1"/>
    <property type="molecule type" value="Genomic_DNA"/>
</dbReference>
<evidence type="ECO:0000313" key="2">
    <source>
        <dbReference type="EMBL" id="KAK0609999.1"/>
    </source>
</evidence>
<comment type="caution">
    <text evidence="2">The sequence shown here is derived from an EMBL/GenBank/DDBJ whole genome shotgun (WGS) entry which is preliminary data.</text>
</comment>
<dbReference type="AlphaFoldDB" id="A0AA39W3Y1"/>
<evidence type="ECO:0000313" key="3">
    <source>
        <dbReference type="Proteomes" id="UP001174934"/>
    </source>
</evidence>
<sequence length="136" mass="15279">MAELYEAVCARLDALDRTLARPATTSTISNQVTSMSNQVMKILSRSFIYPIFILSPNLTPLILRRILIVRPIPILFMNLHNAARCLARLLRVRFLIVLLFLISLILFVCRRVGNTFRVKLGPLFVAPEAKAKAGDA</sequence>
<reference evidence="2" key="1">
    <citation type="submission" date="2023-06" db="EMBL/GenBank/DDBJ databases">
        <title>Genome-scale phylogeny and comparative genomics of the fungal order Sordariales.</title>
        <authorList>
            <consortium name="Lawrence Berkeley National Laboratory"/>
            <person name="Hensen N."/>
            <person name="Bonometti L."/>
            <person name="Westerberg I."/>
            <person name="Brannstrom I.O."/>
            <person name="Guillou S."/>
            <person name="Cros-Aarteil S."/>
            <person name="Calhoun S."/>
            <person name="Haridas S."/>
            <person name="Kuo A."/>
            <person name="Mondo S."/>
            <person name="Pangilinan J."/>
            <person name="Riley R."/>
            <person name="LaButti K."/>
            <person name="Andreopoulos B."/>
            <person name="Lipzen A."/>
            <person name="Chen C."/>
            <person name="Yanf M."/>
            <person name="Daum C."/>
            <person name="Ng V."/>
            <person name="Clum A."/>
            <person name="Steindorff A."/>
            <person name="Ohm R."/>
            <person name="Martin F."/>
            <person name="Silar P."/>
            <person name="Natvig D."/>
            <person name="Lalanne C."/>
            <person name="Gautier V."/>
            <person name="Ament-velasquez S.L."/>
            <person name="Kruys A."/>
            <person name="Hutchinson M.I."/>
            <person name="Powell A.J."/>
            <person name="Barry K."/>
            <person name="Miller A.N."/>
            <person name="Grigoriev I.V."/>
            <person name="Debuchy R."/>
            <person name="Gladieux P."/>
            <person name="Thoren M.H."/>
            <person name="Johannesson H."/>
        </authorList>
    </citation>
    <scope>NUCLEOTIDE SEQUENCE</scope>
    <source>
        <strain evidence="2">SMH3391-2</strain>
    </source>
</reference>
<keyword evidence="1" id="KW-0472">Membrane</keyword>